<accession>A0A7L0H504</accession>
<dbReference type="InterPro" id="IPR036236">
    <property type="entry name" value="Znf_C2H2_sf"/>
</dbReference>
<sequence>PSAGNRGFISPPPAFESRRCRPEEPLLECAECGRGFGQKPDLVRHRLAHGGERPYACGRCGRGF</sequence>
<evidence type="ECO:0000313" key="7">
    <source>
        <dbReference type="Proteomes" id="UP000555649"/>
    </source>
</evidence>
<evidence type="ECO:0000256" key="3">
    <source>
        <dbReference type="ARBA" id="ARBA00022833"/>
    </source>
</evidence>
<name>A0A7L0H504_HERCA</name>
<gene>
    <name evidence="6" type="primary">Prdm9</name>
    <name evidence="6" type="ORF">HERCAC_R01616</name>
</gene>
<dbReference type="FunFam" id="3.30.160.60:FF:000446">
    <property type="entry name" value="Zinc finger protein"/>
    <property type="match status" value="1"/>
</dbReference>
<dbReference type="Proteomes" id="UP000555649">
    <property type="component" value="Unassembled WGS sequence"/>
</dbReference>
<feature type="domain" description="C2H2-type" evidence="5">
    <location>
        <begin position="27"/>
        <end position="54"/>
    </location>
</feature>
<dbReference type="EMBL" id="VXAJ01001018">
    <property type="protein sequence ID" value="NXK14585.1"/>
    <property type="molecule type" value="Genomic_DNA"/>
</dbReference>
<dbReference type="PROSITE" id="PS50157">
    <property type="entry name" value="ZINC_FINGER_C2H2_2"/>
    <property type="match status" value="1"/>
</dbReference>
<evidence type="ECO:0000256" key="1">
    <source>
        <dbReference type="ARBA" id="ARBA00022723"/>
    </source>
</evidence>
<keyword evidence="3" id="KW-0862">Zinc</keyword>
<evidence type="ECO:0000259" key="5">
    <source>
        <dbReference type="PROSITE" id="PS50157"/>
    </source>
</evidence>
<evidence type="ECO:0000313" key="6">
    <source>
        <dbReference type="EMBL" id="NXK14585.1"/>
    </source>
</evidence>
<feature type="non-terminal residue" evidence="6">
    <location>
        <position position="1"/>
    </location>
</feature>
<dbReference type="PROSITE" id="PS00028">
    <property type="entry name" value="ZINC_FINGER_C2H2_1"/>
    <property type="match status" value="1"/>
</dbReference>
<evidence type="ECO:0000256" key="2">
    <source>
        <dbReference type="ARBA" id="ARBA00022771"/>
    </source>
</evidence>
<keyword evidence="6" id="KW-0808">Transferase</keyword>
<keyword evidence="2 4" id="KW-0863">Zinc-finger</keyword>
<dbReference type="GO" id="GO:0008168">
    <property type="term" value="F:methyltransferase activity"/>
    <property type="evidence" value="ECO:0007669"/>
    <property type="project" value="UniProtKB-KW"/>
</dbReference>
<organism evidence="6 7">
    <name type="scientific">Herpetotheres cachinnans</name>
    <name type="common">Laughing falcon</name>
    <name type="synonym">Falco cachinnans</name>
    <dbReference type="NCBI Taxonomy" id="56343"/>
    <lineage>
        <taxon>Eukaryota</taxon>
        <taxon>Metazoa</taxon>
        <taxon>Chordata</taxon>
        <taxon>Craniata</taxon>
        <taxon>Vertebrata</taxon>
        <taxon>Euteleostomi</taxon>
        <taxon>Archelosauria</taxon>
        <taxon>Archosauria</taxon>
        <taxon>Dinosauria</taxon>
        <taxon>Saurischia</taxon>
        <taxon>Theropoda</taxon>
        <taxon>Coelurosauria</taxon>
        <taxon>Aves</taxon>
        <taxon>Neognathae</taxon>
        <taxon>Neoaves</taxon>
        <taxon>Telluraves</taxon>
        <taxon>Australaves</taxon>
        <taxon>Falconiformes</taxon>
        <taxon>Falconidae</taxon>
        <taxon>Herpetotheres</taxon>
    </lineage>
</organism>
<dbReference type="InterPro" id="IPR013087">
    <property type="entry name" value="Znf_C2H2_type"/>
</dbReference>
<comment type="caution">
    <text evidence="6">The sequence shown here is derived from an EMBL/GenBank/DDBJ whole genome shotgun (WGS) entry which is preliminary data.</text>
</comment>
<dbReference type="AlphaFoldDB" id="A0A7L0H504"/>
<proteinExistence type="predicted"/>
<reference evidence="6 7" key="1">
    <citation type="submission" date="2019-09" db="EMBL/GenBank/DDBJ databases">
        <title>Bird 10,000 Genomes (B10K) Project - Family phase.</title>
        <authorList>
            <person name="Zhang G."/>
        </authorList>
    </citation>
    <scope>NUCLEOTIDE SEQUENCE [LARGE SCALE GENOMIC DNA]</scope>
    <source>
        <strain evidence="6">B10K-DU-005-78</strain>
        <tissue evidence="6">Mixed tissue sample</tissue>
    </source>
</reference>
<keyword evidence="7" id="KW-1185">Reference proteome</keyword>
<dbReference type="Gene3D" id="3.30.160.60">
    <property type="entry name" value="Classic Zinc Finger"/>
    <property type="match status" value="1"/>
</dbReference>
<protein>
    <submittedName>
        <fullName evidence="6">PRDM9 methyltransferase</fullName>
    </submittedName>
</protein>
<dbReference type="GO" id="GO:0008270">
    <property type="term" value="F:zinc ion binding"/>
    <property type="evidence" value="ECO:0007669"/>
    <property type="project" value="UniProtKB-KW"/>
</dbReference>
<dbReference type="GO" id="GO:0032259">
    <property type="term" value="P:methylation"/>
    <property type="evidence" value="ECO:0007669"/>
    <property type="project" value="UniProtKB-KW"/>
</dbReference>
<feature type="non-terminal residue" evidence="6">
    <location>
        <position position="64"/>
    </location>
</feature>
<keyword evidence="6" id="KW-0489">Methyltransferase</keyword>
<keyword evidence="1" id="KW-0479">Metal-binding</keyword>
<dbReference type="SUPFAM" id="SSF57667">
    <property type="entry name" value="beta-beta-alpha zinc fingers"/>
    <property type="match status" value="1"/>
</dbReference>
<dbReference type="Pfam" id="PF00096">
    <property type="entry name" value="zf-C2H2"/>
    <property type="match status" value="1"/>
</dbReference>
<evidence type="ECO:0000256" key="4">
    <source>
        <dbReference type="PROSITE-ProRule" id="PRU00042"/>
    </source>
</evidence>